<dbReference type="RefSeq" id="WP_007569837.1">
    <property type="nucleotide sequence ID" value="NZ_CABKNL010000026.1"/>
</dbReference>
<dbReference type="Proteomes" id="UP000718012">
    <property type="component" value="Unassembled WGS sequence"/>
</dbReference>
<evidence type="ECO:0000313" key="2">
    <source>
        <dbReference type="EMBL" id="HJF07795.1"/>
    </source>
</evidence>
<feature type="transmembrane region" description="Helical" evidence="1">
    <location>
        <begin position="51"/>
        <end position="70"/>
    </location>
</feature>
<keyword evidence="1" id="KW-0812">Transmembrane</keyword>
<gene>
    <name evidence="2" type="ORF">K8U81_06335</name>
</gene>
<accession>A0A921K322</accession>
<evidence type="ECO:0000256" key="1">
    <source>
        <dbReference type="SAM" id="Phobius"/>
    </source>
</evidence>
<dbReference type="AlphaFoldDB" id="A0A921K322"/>
<evidence type="ECO:0000313" key="3">
    <source>
        <dbReference type="Proteomes" id="UP000718012"/>
    </source>
</evidence>
<organism evidence="2 3">
    <name type="scientific">Phocaeicola coprocola</name>
    <dbReference type="NCBI Taxonomy" id="310298"/>
    <lineage>
        <taxon>Bacteria</taxon>
        <taxon>Pseudomonadati</taxon>
        <taxon>Bacteroidota</taxon>
        <taxon>Bacteroidia</taxon>
        <taxon>Bacteroidales</taxon>
        <taxon>Bacteroidaceae</taxon>
        <taxon>Phocaeicola</taxon>
    </lineage>
</organism>
<keyword evidence="1" id="KW-0472">Membrane</keyword>
<dbReference type="EMBL" id="DYXD01000142">
    <property type="protein sequence ID" value="HJF07795.1"/>
    <property type="molecule type" value="Genomic_DNA"/>
</dbReference>
<sequence length="74" mass="7837">MKNNILITMAILILVGLAVQGIFGVAAGILVSSIIGIIYGTVKKNRQFVKWSVTALVIDLICIVLFYVGLAGGM</sequence>
<dbReference type="GeneID" id="79860210"/>
<comment type="caution">
    <text evidence="2">The sequence shown here is derived from an EMBL/GenBank/DDBJ whole genome shotgun (WGS) entry which is preliminary data.</text>
</comment>
<feature type="transmembrane region" description="Helical" evidence="1">
    <location>
        <begin position="6"/>
        <end position="39"/>
    </location>
</feature>
<name>A0A921K322_9BACT</name>
<reference evidence="2" key="1">
    <citation type="journal article" date="2021" name="PeerJ">
        <title>Extensive microbial diversity within the chicken gut microbiome revealed by metagenomics and culture.</title>
        <authorList>
            <person name="Gilroy R."/>
            <person name="Ravi A."/>
            <person name="Getino M."/>
            <person name="Pursley I."/>
            <person name="Horton D.L."/>
            <person name="Alikhan N.F."/>
            <person name="Baker D."/>
            <person name="Gharbi K."/>
            <person name="Hall N."/>
            <person name="Watson M."/>
            <person name="Adriaenssens E.M."/>
            <person name="Foster-Nyarko E."/>
            <person name="Jarju S."/>
            <person name="Secka A."/>
            <person name="Antonio M."/>
            <person name="Oren A."/>
            <person name="Chaudhuri R.R."/>
            <person name="La Ragione R."/>
            <person name="Hildebrand F."/>
            <person name="Pallen M.J."/>
        </authorList>
    </citation>
    <scope>NUCLEOTIDE SEQUENCE</scope>
    <source>
        <strain evidence="2">CHK165-8395</strain>
    </source>
</reference>
<keyword evidence="1" id="KW-1133">Transmembrane helix</keyword>
<protein>
    <submittedName>
        <fullName evidence="2">Uncharacterized protein</fullName>
    </submittedName>
</protein>
<reference evidence="2" key="2">
    <citation type="submission" date="2021-09" db="EMBL/GenBank/DDBJ databases">
        <authorList>
            <person name="Gilroy R."/>
        </authorList>
    </citation>
    <scope>NUCLEOTIDE SEQUENCE</scope>
    <source>
        <strain evidence="2">CHK165-8395</strain>
    </source>
</reference>
<proteinExistence type="predicted"/>